<feature type="domain" description="HAMP" evidence="12">
    <location>
        <begin position="229"/>
        <end position="281"/>
    </location>
</feature>
<dbReference type="SUPFAM" id="SSF158472">
    <property type="entry name" value="HAMP domain-like"/>
    <property type="match status" value="1"/>
</dbReference>
<dbReference type="PANTHER" id="PTHR43304">
    <property type="entry name" value="PHYTOCHROME-LIKE PROTEIN CPH1"/>
    <property type="match status" value="1"/>
</dbReference>
<dbReference type="SUPFAM" id="SSF55874">
    <property type="entry name" value="ATPase domain of HSP90 chaperone/DNA topoisomerase II/histidine kinase"/>
    <property type="match status" value="1"/>
</dbReference>
<dbReference type="InterPro" id="IPR036097">
    <property type="entry name" value="HisK_dim/P_sf"/>
</dbReference>
<comment type="catalytic activity">
    <reaction evidence="1">
        <text>ATP + protein L-histidine = ADP + protein N-phospho-L-histidine.</text>
        <dbReference type="EC" id="2.7.13.3"/>
    </reaction>
</comment>
<dbReference type="CDD" id="cd06225">
    <property type="entry name" value="HAMP"/>
    <property type="match status" value="1"/>
</dbReference>
<keyword evidence="13" id="KW-0547">Nucleotide-binding</keyword>
<dbReference type="Pfam" id="PF05227">
    <property type="entry name" value="CHASE3"/>
    <property type="match status" value="1"/>
</dbReference>
<keyword evidence="14" id="KW-1185">Reference proteome</keyword>
<keyword evidence="4" id="KW-0597">Phosphoprotein</keyword>
<dbReference type="InterPro" id="IPR005467">
    <property type="entry name" value="His_kinase_dom"/>
</dbReference>
<evidence type="ECO:0000256" key="2">
    <source>
        <dbReference type="ARBA" id="ARBA00004236"/>
    </source>
</evidence>
<dbReference type="SUPFAM" id="SSF47384">
    <property type="entry name" value="Homodimeric domain of signal transducing histidine kinase"/>
    <property type="match status" value="1"/>
</dbReference>
<sequence>MIPTEEDGYSRVRPRAVALAGRPDGWTTRRWLVAGACAALVVLAALAVTGGWVFARSTQISNRLVDQSTPALVASVQLEQSLTDQETGVRGYGLTGQPSFLDPYTSGLAQEKDSTVRLRTLLAHDKPGLADLGRLLDSARTWQQDFAVPVAAEPGGAPIKLATARADRGKREFDTVRAASDHLQLTLQNARDHARSDLQGARDFRDVIFSVIALVIVAMTGLVFAGLRRGVTLPLGRLSDDVRKVAEGHFDHRVSASGPADLRSLAQDVESMRERLVAELAFSDTARGQLDEQATDLRRSNAELEQFAYVASHDLQEPLRKVASFCQLLQRRYGDQLDDRAGQYIEYAVDGANRMQTLINDLLAFSRVGRLHSDTSTVDLEQLFARTVDALSLTVEEAGAEVTHDPLPVVTGDGTQLGMLLQNLVSNAIKFRSPERPARVHVSVERQDALWSFAVADNGIGIAPEFAEKVFVIFQRLHTRDAYPGNGIGLALCKKIVEFHGGSITIDPDHSPGTRFTFTLPGPAAAPSSDAATAAATIADREADAATGAAEAVTR</sequence>
<dbReference type="Pfam" id="PF02518">
    <property type="entry name" value="HATPase_c"/>
    <property type="match status" value="1"/>
</dbReference>
<dbReference type="CDD" id="cd00082">
    <property type="entry name" value="HisKA"/>
    <property type="match status" value="1"/>
</dbReference>
<dbReference type="Gene3D" id="6.10.340.10">
    <property type="match status" value="1"/>
</dbReference>
<evidence type="ECO:0000256" key="1">
    <source>
        <dbReference type="ARBA" id="ARBA00000085"/>
    </source>
</evidence>
<keyword evidence="7" id="KW-0418">Kinase</keyword>
<evidence type="ECO:0000313" key="13">
    <source>
        <dbReference type="EMBL" id="MFC4031191.1"/>
    </source>
</evidence>
<dbReference type="InterPro" id="IPR003661">
    <property type="entry name" value="HisK_dim/P_dom"/>
</dbReference>
<evidence type="ECO:0000256" key="5">
    <source>
        <dbReference type="ARBA" id="ARBA00022679"/>
    </source>
</evidence>
<dbReference type="PRINTS" id="PR00344">
    <property type="entry name" value="BCTRLSENSOR"/>
</dbReference>
<dbReference type="Gene3D" id="3.30.565.10">
    <property type="entry name" value="Histidine kinase-like ATPase, C-terminal domain"/>
    <property type="match status" value="1"/>
</dbReference>
<dbReference type="InterPro" id="IPR036890">
    <property type="entry name" value="HATPase_C_sf"/>
</dbReference>
<evidence type="ECO:0000313" key="14">
    <source>
        <dbReference type="Proteomes" id="UP001595765"/>
    </source>
</evidence>
<dbReference type="PANTHER" id="PTHR43304:SF1">
    <property type="entry name" value="PAC DOMAIN-CONTAINING PROTEIN"/>
    <property type="match status" value="1"/>
</dbReference>
<dbReference type="PROSITE" id="PS50885">
    <property type="entry name" value="HAMP"/>
    <property type="match status" value="1"/>
</dbReference>
<dbReference type="RefSeq" id="WP_386427788.1">
    <property type="nucleotide sequence ID" value="NZ_JBHSBB010000007.1"/>
</dbReference>
<comment type="subcellular location">
    <subcellularLocation>
        <location evidence="2">Cell membrane</location>
    </subcellularLocation>
</comment>
<keyword evidence="6 10" id="KW-0812">Transmembrane</keyword>
<keyword evidence="10" id="KW-0472">Membrane</keyword>
<keyword evidence="13" id="KW-0067">ATP-binding</keyword>
<evidence type="ECO:0000256" key="6">
    <source>
        <dbReference type="ARBA" id="ARBA00022692"/>
    </source>
</evidence>
<dbReference type="InterPro" id="IPR052162">
    <property type="entry name" value="Sensor_kinase/Photoreceptor"/>
</dbReference>
<evidence type="ECO:0000256" key="10">
    <source>
        <dbReference type="SAM" id="Phobius"/>
    </source>
</evidence>
<evidence type="ECO:0000256" key="7">
    <source>
        <dbReference type="ARBA" id="ARBA00022777"/>
    </source>
</evidence>
<dbReference type="InterPro" id="IPR003660">
    <property type="entry name" value="HAMP_dom"/>
</dbReference>
<dbReference type="SMART" id="SM00387">
    <property type="entry name" value="HATPase_c"/>
    <property type="match status" value="1"/>
</dbReference>
<dbReference type="Gene3D" id="1.10.287.130">
    <property type="match status" value="1"/>
</dbReference>
<evidence type="ECO:0000256" key="9">
    <source>
        <dbReference type="ARBA" id="ARBA00023012"/>
    </source>
</evidence>
<gene>
    <name evidence="13" type="ORF">ACFO3J_06855</name>
</gene>
<evidence type="ECO:0000259" key="11">
    <source>
        <dbReference type="PROSITE" id="PS50109"/>
    </source>
</evidence>
<feature type="transmembrane region" description="Helical" evidence="10">
    <location>
        <begin position="31"/>
        <end position="55"/>
    </location>
</feature>
<keyword evidence="5" id="KW-0808">Transferase</keyword>
<comment type="caution">
    <text evidence="13">The sequence shown here is derived from an EMBL/GenBank/DDBJ whole genome shotgun (WGS) entry which is preliminary data.</text>
</comment>
<evidence type="ECO:0000256" key="3">
    <source>
        <dbReference type="ARBA" id="ARBA00012438"/>
    </source>
</evidence>
<dbReference type="Proteomes" id="UP001595765">
    <property type="component" value="Unassembled WGS sequence"/>
</dbReference>
<reference evidence="14" key="1">
    <citation type="journal article" date="2019" name="Int. J. Syst. Evol. Microbiol.">
        <title>The Global Catalogue of Microorganisms (GCM) 10K type strain sequencing project: providing services to taxonomists for standard genome sequencing and annotation.</title>
        <authorList>
            <consortium name="The Broad Institute Genomics Platform"/>
            <consortium name="The Broad Institute Genome Sequencing Center for Infectious Disease"/>
            <person name="Wu L."/>
            <person name="Ma J."/>
        </authorList>
    </citation>
    <scope>NUCLEOTIDE SEQUENCE [LARGE SCALE GENOMIC DNA]</scope>
    <source>
        <strain evidence="14">CGMCC 4.7237</strain>
    </source>
</reference>
<dbReference type="InterPro" id="IPR003594">
    <property type="entry name" value="HATPase_dom"/>
</dbReference>
<dbReference type="GO" id="GO:0005524">
    <property type="term" value="F:ATP binding"/>
    <property type="evidence" value="ECO:0007669"/>
    <property type="project" value="UniProtKB-KW"/>
</dbReference>
<organism evidence="13 14">
    <name type="scientific">Streptomyces polygonati</name>
    <dbReference type="NCBI Taxonomy" id="1617087"/>
    <lineage>
        <taxon>Bacteria</taxon>
        <taxon>Bacillati</taxon>
        <taxon>Actinomycetota</taxon>
        <taxon>Actinomycetes</taxon>
        <taxon>Kitasatosporales</taxon>
        <taxon>Streptomycetaceae</taxon>
        <taxon>Streptomyces</taxon>
    </lineage>
</organism>
<proteinExistence type="predicted"/>
<dbReference type="InterPro" id="IPR004358">
    <property type="entry name" value="Sig_transdc_His_kin-like_C"/>
</dbReference>
<name>A0ABV8HHZ3_9ACTN</name>
<dbReference type="PROSITE" id="PS50109">
    <property type="entry name" value="HIS_KIN"/>
    <property type="match status" value="1"/>
</dbReference>
<dbReference type="EC" id="2.7.13.3" evidence="3"/>
<dbReference type="Pfam" id="PF00672">
    <property type="entry name" value="HAMP"/>
    <property type="match status" value="1"/>
</dbReference>
<keyword evidence="9" id="KW-0902">Two-component regulatory system</keyword>
<feature type="domain" description="Histidine kinase" evidence="11">
    <location>
        <begin position="310"/>
        <end position="524"/>
    </location>
</feature>
<dbReference type="SMART" id="SM00388">
    <property type="entry name" value="HisKA"/>
    <property type="match status" value="1"/>
</dbReference>
<evidence type="ECO:0000256" key="4">
    <source>
        <dbReference type="ARBA" id="ARBA00022553"/>
    </source>
</evidence>
<dbReference type="Pfam" id="PF00512">
    <property type="entry name" value="HisKA"/>
    <property type="match status" value="1"/>
</dbReference>
<accession>A0ABV8HHZ3</accession>
<feature type="transmembrane region" description="Helical" evidence="10">
    <location>
        <begin position="207"/>
        <end position="227"/>
    </location>
</feature>
<dbReference type="InterPro" id="IPR007891">
    <property type="entry name" value="CHASE3"/>
</dbReference>
<protein>
    <recommendedName>
        <fullName evidence="3">histidine kinase</fullName>
        <ecNumber evidence="3">2.7.13.3</ecNumber>
    </recommendedName>
</protein>
<evidence type="ECO:0000256" key="8">
    <source>
        <dbReference type="ARBA" id="ARBA00022989"/>
    </source>
</evidence>
<keyword evidence="8 10" id="KW-1133">Transmembrane helix</keyword>
<dbReference type="EMBL" id="JBHSBB010000007">
    <property type="protein sequence ID" value="MFC4031191.1"/>
    <property type="molecule type" value="Genomic_DNA"/>
</dbReference>
<evidence type="ECO:0000259" key="12">
    <source>
        <dbReference type="PROSITE" id="PS50885"/>
    </source>
</evidence>
<dbReference type="SMART" id="SM00304">
    <property type="entry name" value="HAMP"/>
    <property type="match status" value="1"/>
</dbReference>